<dbReference type="EMBL" id="VSRR010025589">
    <property type="protein sequence ID" value="MPC66977.1"/>
    <property type="molecule type" value="Genomic_DNA"/>
</dbReference>
<gene>
    <name evidence="1" type="ORF">E2C01_061137</name>
</gene>
<dbReference type="AlphaFoldDB" id="A0A5B7HCE3"/>
<organism evidence="1 2">
    <name type="scientific">Portunus trituberculatus</name>
    <name type="common">Swimming crab</name>
    <name type="synonym">Neptunus trituberculatus</name>
    <dbReference type="NCBI Taxonomy" id="210409"/>
    <lineage>
        <taxon>Eukaryota</taxon>
        <taxon>Metazoa</taxon>
        <taxon>Ecdysozoa</taxon>
        <taxon>Arthropoda</taxon>
        <taxon>Crustacea</taxon>
        <taxon>Multicrustacea</taxon>
        <taxon>Malacostraca</taxon>
        <taxon>Eumalacostraca</taxon>
        <taxon>Eucarida</taxon>
        <taxon>Decapoda</taxon>
        <taxon>Pleocyemata</taxon>
        <taxon>Brachyura</taxon>
        <taxon>Eubrachyura</taxon>
        <taxon>Portunoidea</taxon>
        <taxon>Portunidae</taxon>
        <taxon>Portuninae</taxon>
        <taxon>Portunus</taxon>
    </lineage>
</organism>
<keyword evidence="2" id="KW-1185">Reference proteome</keyword>
<dbReference type="Proteomes" id="UP000324222">
    <property type="component" value="Unassembled WGS sequence"/>
</dbReference>
<accession>A0A5B7HCE3</accession>
<proteinExistence type="predicted"/>
<protein>
    <submittedName>
        <fullName evidence="1">Uncharacterized protein</fullName>
    </submittedName>
</protein>
<reference evidence="1 2" key="1">
    <citation type="submission" date="2019-05" db="EMBL/GenBank/DDBJ databases">
        <title>Another draft genome of Portunus trituberculatus and its Hox gene families provides insights of decapod evolution.</title>
        <authorList>
            <person name="Jeong J.-H."/>
            <person name="Song I."/>
            <person name="Kim S."/>
            <person name="Choi T."/>
            <person name="Kim D."/>
            <person name="Ryu S."/>
            <person name="Kim W."/>
        </authorList>
    </citation>
    <scope>NUCLEOTIDE SEQUENCE [LARGE SCALE GENOMIC DNA]</scope>
    <source>
        <tissue evidence="1">Muscle</tissue>
    </source>
</reference>
<name>A0A5B7HCE3_PORTR</name>
<comment type="caution">
    <text evidence="1">The sequence shown here is derived from an EMBL/GenBank/DDBJ whole genome shotgun (WGS) entry which is preliminary data.</text>
</comment>
<sequence>MGIRMRNIKKRRRLETKKQMYRWETAGLLILASPLHHSCYLPPSPKDLQDPASPLASLPGFSTNSLYIIRLL</sequence>
<evidence type="ECO:0000313" key="1">
    <source>
        <dbReference type="EMBL" id="MPC66977.1"/>
    </source>
</evidence>
<evidence type="ECO:0000313" key="2">
    <source>
        <dbReference type="Proteomes" id="UP000324222"/>
    </source>
</evidence>